<protein>
    <recommendedName>
        <fullName evidence="3">Fe2OG dioxygenase domain-containing protein</fullName>
    </recommendedName>
</protein>
<comment type="caution">
    <text evidence="1">The sequence shown here is derived from an EMBL/GenBank/DDBJ whole genome shotgun (WGS) entry which is preliminary data.</text>
</comment>
<evidence type="ECO:0000313" key="2">
    <source>
        <dbReference type="Proteomes" id="UP001363151"/>
    </source>
</evidence>
<name>A0ABR1FGH0_AURAN</name>
<proteinExistence type="predicted"/>
<evidence type="ECO:0000313" key="1">
    <source>
        <dbReference type="EMBL" id="KAK7230359.1"/>
    </source>
</evidence>
<reference evidence="1 2" key="1">
    <citation type="submission" date="2024-03" db="EMBL/GenBank/DDBJ databases">
        <title>Aureococcus anophagefferens CCMP1851 and Kratosvirus quantuckense: Draft genome of a second virus-susceptible host strain in the model system.</title>
        <authorList>
            <person name="Chase E."/>
            <person name="Truchon A.R."/>
            <person name="Schepens W."/>
            <person name="Wilhelm S.W."/>
        </authorList>
    </citation>
    <scope>NUCLEOTIDE SEQUENCE [LARGE SCALE GENOMIC DNA]</scope>
    <source>
        <strain evidence="1 2">CCMP1851</strain>
    </source>
</reference>
<accession>A0ABR1FGH0</accession>
<evidence type="ECO:0008006" key="3">
    <source>
        <dbReference type="Google" id="ProtNLM"/>
    </source>
</evidence>
<keyword evidence="2" id="KW-1185">Reference proteome</keyword>
<sequence>MAETYSPFDGLEIIAPSEAGALAGGVRTMLARLSSSGVVEKYASAARTTMYQFRPSFDQRVTDWLNKEQAGADPSTRLARSQTPPPELDALRVALEAEVPELAEFFVCTWVQVNVTDGADTLAAHVDKPAWGDVVVVFTLDDIGVELAARDSGLKLSARVNALEAYMLAGPARYAASHRISMSGPRVGVVFRYHLKDVVALGTRASADGHVPVGTIVSARWPSQSSSKVAHSKYRSAYPAVVRARRDDVYNLTFFANPPDVAHDAEVHESLVLANGARWHAGILPGRFFIPPSAETSEGGGDAANVDGGVVGDDHGDGGGEAPVVDEAPIDAPVGGDAPVVGGGAPFDFFAQPVRAVVEVDFDCMVAFWKYKNLKKAPPDAIFRDKEIKRTAASD</sequence>
<dbReference type="Proteomes" id="UP001363151">
    <property type="component" value="Unassembled WGS sequence"/>
</dbReference>
<organism evidence="1 2">
    <name type="scientific">Aureococcus anophagefferens</name>
    <name type="common">Harmful bloom alga</name>
    <dbReference type="NCBI Taxonomy" id="44056"/>
    <lineage>
        <taxon>Eukaryota</taxon>
        <taxon>Sar</taxon>
        <taxon>Stramenopiles</taxon>
        <taxon>Ochrophyta</taxon>
        <taxon>Pelagophyceae</taxon>
        <taxon>Pelagomonadales</taxon>
        <taxon>Pelagomonadaceae</taxon>
        <taxon>Aureococcus</taxon>
    </lineage>
</organism>
<gene>
    <name evidence="1" type="ORF">SO694_00183045</name>
</gene>
<dbReference type="EMBL" id="JBBJCI010000436">
    <property type="protein sequence ID" value="KAK7230359.1"/>
    <property type="molecule type" value="Genomic_DNA"/>
</dbReference>